<sequence length="231" mass="26000">MKRKFSKLKALLLLLIILAAGALLYQSKQKRTHSFVANPIDNGPRETYELNGQVLQYGSNHDGDIDKILLLTAKEKIWLHFPPHTARQVTGAAQLNSTIEAIVEKKPHAPHDPESVYELKYLSTRQSQHQIDLTKLPAPVPRKGIEVELTGNPPYKFGYEKEEQSVLFLSGRTVLFPAHMARELFPLMRKAKMILVKGYMRDTAEGFVTASGRAAVKPGTIQIDSITYKIR</sequence>
<keyword evidence="2" id="KW-1185">Reference proteome</keyword>
<reference evidence="1 2" key="1">
    <citation type="submission" date="2016-10" db="EMBL/GenBank/DDBJ databases">
        <authorList>
            <person name="de Groot N.N."/>
        </authorList>
    </citation>
    <scope>NUCLEOTIDE SEQUENCE [LARGE SCALE GENOMIC DNA]</scope>
    <source>
        <strain evidence="1 2">DSM 19938</strain>
    </source>
</reference>
<dbReference type="AlphaFoldDB" id="A0A1H6YK75"/>
<evidence type="ECO:0000313" key="1">
    <source>
        <dbReference type="EMBL" id="SEJ39367.1"/>
    </source>
</evidence>
<organism evidence="1 2">
    <name type="scientific">Dyadobacter koreensis</name>
    <dbReference type="NCBI Taxonomy" id="408657"/>
    <lineage>
        <taxon>Bacteria</taxon>
        <taxon>Pseudomonadati</taxon>
        <taxon>Bacteroidota</taxon>
        <taxon>Cytophagia</taxon>
        <taxon>Cytophagales</taxon>
        <taxon>Spirosomataceae</taxon>
        <taxon>Dyadobacter</taxon>
    </lineage>
</organism>
<dbReference type="EMBL" id="FNXY01000007">
    <property type="protein sequence ID" value="SEJ39367.1"/>
    <property type="molecule type" value="Genomic_DNA"/>
</dbReference>
<gene>
    <name evidence="1" type="ORF">SAMN04487995_4441</name>
</gene>
<dbReference type="OrthoDB" id="1259717at2"/>
<accession>A0A1H6YK75</accession>
<protein>
    <submittedName>
        <fullName evidence="1">Uncharacterized protein</fullName>
    </submittedName>
</protein>
<evidence type="ECO:0000313" key="2">
    <source>
        <dbReference type="Proteomes" id="UP000199532"/>
    </source>
</evidence>
<dbReference type="STRING" id="408657.SAMN04487995_4441"/>
<proteinExistence type="predicted"/>
<name>A0A1H6YK75_9BACT</name>
<dbReference type="Proteomes" id="UP000199532">
    <property type="component" value="Unassembled WGS sequence"/>
</dbReference>